<sequence>MKALLVMVFIVGFVILFVQCSNGVENKKDLDENMLDLAMYSDNLGLYLRKQDADYSLWLLDGLDSTLQILSITFTEHRKLLRPFKQSYNKELAPPINDIRKALYKTDFPKAVESYRLLINNCNDCHIDLEIDKTVVDWSKAGVH</sequence>
<evidence type="ECO:0000313" key="2">
    <source>
        <dbReference type="Proteomes" id="UP000515344"/>
    </source>
</evidence>
<proteinExistence type="predicted"/>
<organism evidence="1 2">
    <name type="scientific">Lacibacter sediminis</name>
    <dbReference type="NCBI Taxonomy" id="2760713"/>
    <lineage>
        <taxon>Bacteria</taxon>
        <taxon>Pseudomonadati</taxon>
        <taxon>Bacteroidota</taxon>
        <taxon>Chitinophagia</taxon>
        <taxon>Chitinophagales</taxon>
        <taxon>Chitinophagaceae</taxon>
        <taxon>Lacibacter</taxon>
    </lineage>
</organism>
<accession>A0A7G5XGS1</accession>
<evidence type="ECO:0008006" key="3">
    <source>
        <dbReference type="Google" id="ProtNLM"/>
    </source>
</evidence>
<dbReference type="RefSeq" id="WP_182803065.1">
    <property type="nucleotide sequence ID" value="NZ_CP060007.1"/>
</dbReference>
<dbReference type="KEGG" id="lacs:H4075_00310"/>
<gene>
    <name evidence="1" type="ORF">H4075_00310</name>
</gene>
<dbReference type="AlphaFoldDB" id="A0A7G5XGS1"/>
<keyword evidence="2" id="KW-1185">Reference proteome</keyword>
<dbReference type="EMBL" id="CP060007">
    <property type="protein sequence ID" value="QNA44674.1"/>
    <property type="molecule type" value="Genomic_DNA"/>
</dbReference>
<reference evidence="2" key="1">
    <citation type="submission" date="2020-08" db="EMBL/GenBank/DDBJ databases">
        <title>Lacibacter sp. S13-6-6 genome sequencing.</title>
        <authorList>
            <person name="Jin L."/>
        </authorList>
    </citation>
    <scope>NUCLEOTIDE SEQUENCE [LARGE SCALE GENOMIC DNA]</scope>
    <source>
        <strain evidence="2">S13-6-6</strain>
    </source>
</reference>
<protein>
    <recommendedName>
        <fullName evidence="3">Cytochrome C</fullName>
    </recommendedName>
</protein>
<evidence type="ECO:0000313" key="1">
    <source>
        <dbReference type="EMBL" id="QNA44674.1"/>
    </source>
</evidence>
<dbReference type="Proteomes" id="UP000515344">
    <property type="component" value="Chromosome"/>
</dbReference>
<name>A0A7G5XGS1_9BACT</name>